<proteinExistence type="predicted"/>
<accession>A0A2U8WE45</accession>
<feature type="chain" id="PRO_5016069112" description="Porin" evidence="2">
    <location>
        <begin position="23"/>
        <end position="81"/>
    </location>
</feature>
<name>A0A2U8WE45_9HYPH</name>
<dbReference type="EMBL" id="CP029550">
    <property type="protein sequence ID" value="AWN44383.1"/>
    <property type="molecule type" value="Genomic_DNA"/>
</dbReference>
<evidence type="ECO:0000313" key="4">
    <source>
        <dbReference type="Proteomes" id="UP000245926"/>
    </source>
</evidence>
<protein>
    <recommendedName>
        <fullName evidence="5">Porin</fullName>
    </recommendedName>
</protein>
<evidence type="ECO:0000256" key="2">
    <source>
        <dbReference type="SAM" id="SignalP"/>
    </source>
</evidence>
<keyword evidence="2" id="KW-0732">Signal</keyword>
<keyword evidence="4" id="KW-1185">Reference proteome</keyword>
<dbReference type="AlphaFoldDB" id="A0A2U8WE45"/>
<dbReference type="KEGG" id="mets:DK389_05435"/>
<gene>
    <name evidence="3" type="ORF">DK389_05435</name>
</gene>
<dbReference type="Proteomes" id="UP000245926">
    <property type="component" value="Chromosome"/>
</dbReference>
<sequence>MKVLLASSVLAVGLLAAGPVSAQSIEVGPGGPSVDFRSRGQRERDIDRVERRRDIERGGVVRERREIQRAPGAADDDDDEE</sequence>
<evidence type="ECO:0000313" key="3">
    <source>
        <dbReference type="EMBL" id="AWN44383.1"/>
    </source>
</evidence>
<feature type="signal peptide" evidence="2">
    <location>
        <begin position="1"/>
        <end position="22"/>
    </location>
</feature>
<feature type="region of interest" description="Disordered" evidence="1">
    <location>
        <begin position="62"/>
        <end position="81"/>
    </location>
</feature>
<organism evidence="3 4">
    <name type="scientific">Methylobacterium durans</name>
    <dbReference type="NCBI Taxonomy" id="2202825"/>
    <lineage>
        <taxon>Bacteria</taxon>
        <taxon>Pseudomonadati</taxon>
        <taxon>Pseudomonadota</taxon>
        <taxon>Alphaproteobacteria</taxon>
        <taxon>Hyphomicrobiales</taxon>
        <taxon>Methylobacteriaceae</taxon>
        <taxon>Methylobacterium</taxon>
    </lineage>
</organism>
<evidence type="ECO:0008006" key="5">
    <source>
        <dbReference type="Google" id="ProtNLM"/>
    </source>
</evidence>
<evidence type="ECO:0000256" key="1">
    <source>
        <dbReference type="SAM" id="MobiDB-lite"/>
    </source>
</evidence>
<reference evidence="4" key="1">
    <citation type="submission" date="2018-05" db="EMBL/GenBank/DDBJ databases">
        <title>Complete Genome Sequence of Methylobacterium sp. 17SD2-17.</title>
        <authorList>
            <person name="Srinivasan S."/>
        </authorList>
    </citation>
    <scope>NUCLEOTIDE SEQUENCE [LARGE SCALE GENOMIC DNA]</scope>
    <source>
        <strain evidence="4">17SD2-17</strain>
    </source>
</reference>